<reference evidence="2 3" key="1">
    <citation type="submission" date="2019-07" db="EMBL/GenBank/DDBJ databases">
        <title>Whole genome shotgun sequence of Brevifollis gellanilyticus NBRC 108608.</title>
        <authorList>
            <person name="Hosoyama A."/>
            <person name="Uohara A."/>
            <person name="Ohji S."/>
            <person name="Ichikawa N."/>
        </authorList>
    </citation>
    <scope>NUCLEOTIDE SEQUENCE [LARGE SCALE GENOMIC DNA]</scope>
    <source>
        <strain evidence="2 3">NBRC 108608</strain>
    </source>
</reference>
<proteinExistence type="predicted"/>
<sequence length="143" mass="16255">MASVASSFLADAMPHTPHPPRCHGFRISALDLLILVAGGLGITWLWRNENPLGWMAAIALGHFFLFCNVFLVWRRWELLWAATFIGNVMIHVALGSLPALSVLLWQVPMTILVMVLQIRSPWYHGIWAPRLNPRLNDYLHHTL</sequence>
<keyword evidence="3" id="KW-1185">Reference proteome</keyword>
<gene>
    <name evidence="2" type="ORF">BGE01nite_31370</name>
</gene>
<dbReference type="EMBL" id="BKAG01000022">
    <property type="protein sequence ID" value="GEP43846.1"/>
    <property type="molecule type" value="Genomic_DNA"/>
</dbReference>
<accession>A0A512MAS9</accession>
<feature type="transmembrane region" description="Helical" evidence="1">
    <location>
        <begin position="78"/>
        <end position="97"/>
    </location>
</feature>
<protein>
    <submittedName>
        <fullName evidence="2">Uncharacterized protein</fullName>
    </submittedName>
</protein>
<keyword evidence="1" id="KW-0812">Transmembrane</keyword>
<evidence type="ECO:0000313" key="3">
    <source>
        <dbReference type="Proteomes" id="UP000321577"/>
    </source>
</evidence>
<feature type="transmembrane region" description="Helical" evidence="1">
    <location>
        <begin position="27"/>
        <end position="46"/>
    </location>
</feature>
<comment type="caution">
    <text evidence="2">The sequence shown here is derived from an EMBL/GenBank/DDBJ whole genome shotgun (WGS) entry which is preliminary data.</text>
</comment>
<evidence type="ECO:0000256" key="1">
    <source>
        <dbReference type="SAM" id="Phobius"/>
    </source>
</evidence>
<dbReference type="AlphaFoldDB" id="A0A512MAS9"/>
<name>A0A512MAS9_9BACT</name>
<keyword evidence="1" id="KW-1133">Transmembrane helix</keyword>
<feature type="transmembrane region" description="Helical" evidence="1">
    <location>
        <begin position="52"/>
        <end position="71"/>
    </location>
</feature>
<evidence type="ECO:0000313" key="2">
    <source>
        <dbReference type="EMBL" id="GEP43846.1"/>
    </source>
</evidence>
<organism evidence="2 3">
    <name type="scientific">Brevifollis gellanilyticus</name>
    <dbReference type="NCBI Taxonomy" id="748831"/>
    <lineage>
        <taxon>Bacteria</taxon>
        <taxon>Pseudomonadati</taxon>
        <taxon>Verrucomicrobiota</taxon>
        <taxon>Verrucomicrobiia</taxon>
        <taxon>Verrucomicrobiales</taxon>
        <taxon>Verrucomicrobiaceae</taxon>
    </lineage>
</organism>
<dbReference type="Proteomes" id="UP000321577">
    <property type="component" value="Unassembled WGS sequence"/>
</dbReference>
<keyword evidence="1" id="KW-0472">Membrane</keyword>